<protein>
    <submittedName>
        <fullName evidence="2">CRAL-TRIO domain protein</fullName>
    </submittedName>
</protein>
<dbReference type="SUPFAM" id="SSF52087">
    <property type="entry name" value="CRAL/TRIO domain"/>
    <property type="match status" value="1"/>
</dbReference>
<dbReference type="CDD" id="cd00170">
    <property type="entry name" value="SEC14"/>
    <property type="match status" value="1"/>
</dbReference>
<accession>W7TR27</accession>
<reference evidence="2 3" key="1">
    <citation type="journal article" date="2014" name="Mol. Plant">
        <title>Chromosome Scale Genome Assembly and Transcriptome Profiling of Nannochloropsis gaditana in Nitrogen Depletion.</title>
        <authorList>
            <person name="Corteggiani Carpinelli E."/>
            <person name="Telatin A."/>
            <person name="Vitulo N."/>
            <person name="Forcato C."/>
            <person name="D'Angelo M."/>
            <person name="Schiavon R."/>
            <person name="Vezzi A."/>
            <person name="Giacometti G.M."/>
            <person name="Morosinotto T."/>
            <person name="Valle G."/>
        </authorList>
    </citation>
    <scope>NUCLEOTIDE SEQUENCE [LARGE SCALE GENOMIC DNA]</scope>
    <source>
        <strain evidence="2 3">B-31</strain>
    </source>
</reference>
<dbReference type="InterPro" id="IPR036865">
    <property type="entry name" value="CRAL-TRIO_dom_sf"/>
</dbReference>
<dbReference type="InterPro" id="IPR001251">
    <property type="entry name" value="CRAL-TRIO_dom"/>
</dbReference>
<dbReference type="AlphaFoldDB" id="W7TR27"/>
<organism evidence="2 3">
    <name type="scientific">Nannochloropsis gaditana</name>
    <dbReference type="NCBI Taxonomy" id="72520"/>
    <lineage>
        <taxon>Eukaryota</taxon>
        <taxon>Sar</taxon>
        <taxon>Stramenopiles</taxon>
        <taxon>Ochrophyta</taxon>
        <taxon>Eustigmatophyceae</taxon>
        <taxon>Eustigmatales</taxon>
        <taxon>Monodopsidaceae</taxon>
        <taxon>Nannochloropsis</taxon>
    </lineage>
</organism>
<dbReference type="Proteomes" id="UP000019335">
    <property type="component" value="Chromosome 10"/>
</dbReference>
<dbReference type="Gene3D" id="3.40.525.10">
    <property type="entry name" value="CRAL-TRIO lipid binding domain"/>
    <property type="match status" value="1"/>
</dbReference>
<gene>
    <name evidence="2" type="ORF">Naga_101687g1</name>
</gene>
<dbReference type="OrthoDB" id="43460at2759"/>
<evidence type="ECO:0000259" key="1">
    <source>
        <dbReference type="Pfam" id="PF00650"/>
    </source>
</evidence>
<evidence type="ECO:0000313" key="2">
    <source>
        <dbReference type="EMBL" id="EWM25953.1"/>
    </source>
</evidence>
<sequence>MFNTFWSVIKYSMPERVRNKVTMCNNEAALLEHVTPEQLLTSLGGKEEWDPTTAEIQPIYMFRNGTLLRDFVQAGDLGTEGAEDGCLGRHAPDLCGSSQGEATGRAVEEQDTVSECSHARRSFDRLNFIFELEKLRGIPRVRFAPFATLIYGREITLPTTSPSH</sequence>
<dbReference type="Pfam" id="PF00650">
    <property type="entry name" value="CRAL_TRIO"/>
    <property type="match status" value="1"/>
</dbReference>
<evidence type="ECO:0000313" key="3">
    <source>
        <dbReference type="Proteomes" id="UP000019335"/>
    </source>
</evidence>
<proteinExistence type="predicted"/>
<dbReference type="EMBL" id="AZIL01000816">
    <property type="protein sequence ID" value="EWM25953.1"/>
    <property type="molecule type" value="Genomic_DNA"/>
</dbReference>
<feature type="domain" description="CRAL-TRIO" evidence="1">
    <location>
        <begin position="1"/>
        <end position="45"/>
    </location>
</feature>
<keyword evidence="3" id="KW-1185">Reference proteome</keyword>
<name>W7TR27_9STRA</name>
<comment type="caution">
    <text evidence="2">The sequence shown here is derived from an EMBL/GenBank/DDBJ whole genome shotgun (WGS) entry which is preliminary data.</text>
</comment>